<dbReference type="EMBL" id="CAJVPZ010001558">
    <property type="protein sequence ID" value="CAG8495057.1"/>
    <property type="molecule type" value="Genomic_DNA"/>
</dbReference>
<dbReference type="AlphaFoldDB" id="A0A9N8WQC8"/>
<protein>
    <submittedName>
        <fullName evidence="2">8077_t:CDS:1</fullName>
    </submittedName>
</protein>
<dbReference type="OrthoDB" id="2338512at2759"/>
<evidence type="ECO:0000313" key="2">
    <source>
        <dbReference type="EMBL" id="CAG8495057.1"/>
    </source>
</evidence>
<reference evidence="2" key="1">
    <citation type="submission" date="2021-06" db="EMBL/GenBank/DDBJ databases">
        <authorList>
            <person name="Kallberg Y."/>
            <person name="Tangrot J."/>
            <person name="Rosling A."/>
        </authorList>
    </citation>
    <scope>NUCLEOTIDE SEQUENCE</scope>
    <source>
        <strain evidence="2">IN212</strain>
    </source>
</reference>
<name>A0A9N8WQC8_9GLOM</name>
<comment type="caution">
    <text evidence="2">The sequence shown here is derived from an EMBL/GenBank/DDBJ whole genome shotgun (WGS) entry which is preliminary data.</text>
</comment>
<evidence type="ECO:0000256" key="1">
    <source>
        <dbReference type="SAM" id="MobiDB-lite"/>
    </source>
</evidence>
<sequence length="591" mass="69204">MFDKFLPIRKEKEEKETIFKFKFENEDAFTLKFKSSIKLQDVREKLALHKDYPGAESLQFVDKDRTLITYECEDDYNLGKLSDENSIIHVKFLFMSINVNIDGLERTHYLNPKHNFTKVRRTMKTFIENEFLFRKQNGRIIETDEEESNNLEKFLKNDTLYISILKESDVSIRIYHDMSHHHSFNRLLDKKMDLSEIRSILSNNPVIDPERMKSNYRFSDQNMDLISKPDEIRKKLYEILHINEYGSNVLNIRKIDNPDWAKLNNKCGYGFIIDKDSLFVKQIQSPKYRAFTIKATAQPYFDYDYIESLFECKSEFDELCSKNFITFGKVSFILPFISISFGLDQKRSRDKLKSNKKGTKYEYIKIRHATIDLDKSNIVLTDGFNNEIEAALKENTRNEHKHAEEINNQASFSNNIQELFNNEINLGESSNTTNNIKSSKGKFSSTREIKGGNKNESQPDYWINSLNDSDTWDIIEHNKVYSIFDLLKGDLRNEVIKVLGKRILKDGIDKISYPTFKKEPYGHHIGQKLDDISNIKDCEIFSTIMKERNRHIFSSCVAYDAPDAPVIVIQRVPSKKSPKRELENLKSDGLL</sequence>
<accession>A0A9N8WQC8</accession>
<evidence type="ECO:0000313" key="3">
    <source>
        <dbReference type="Proteomes" id="UP000789396"/>
    </source>
</evidence>
<keyword evidence="3" id="KW-1185">Reference proteome</keyword>
<dbReference type="Proteomes" id="UP000789396">
    <property type="component" value="Unassembled WGS sequence"/>
</dbReference>
<proteinExistence type="predicted"/>
<feature type="region of interest" description="Disordered" evidence="1">
    <location>
        <begin position="430"/>
        <end position="460"/>
    </location>
</feature>
<gene>
    <name evidence="2" type="ORF">RFULGI_LOCUS2165</name>
</gene>
<organism evidence="2 3">
    <name type="scientific">Racocetra fulgida</name>
    <dbReference type="NCBI Taxonomy" id="60492"/>
    <lineage>
        <taxon>Eukaryota</taxon>
        <taxon>Fungi</taxon>
        <taxon>Fungi incertae sedis</taxon>
        <taxon>Mucoromycota</taxon>
        <taxon>Glomeromycotina</taxon>
        <taxon>Glomeromycetes</taxon>
        <taxon>Diversisporales</taxon>
        <taxon>Gigasporaceae</taxon>
        <taxon>Racocetra</taxon>
    </lineage>
</organism>